<dbReference type="InterPro" id="IPR000276">
    <property type="entry name" value="GPCR_Rhodpsn"/>
</dbReference>
<dbReference type="GO" id="GO:0006020">
    <property type="term" value="P:inositol metabolic process"/>
    <property type="evidence" value="ECO:0007669"/>
    <property type="project" value="TreeGrafter"/>
</dbReference>
<dbReference type="InterPro" id="IPR037446">
    <property type="entry name" value="His_Pase_VIP1"/>
</dbReference>
<keyword evidence="14" id="KW-0807">Transducer</keyword>
<evidence type="ECO:0000256" key="16">
    <source>
        <dbReference type="SAM" id="MobiDB-lite"/>
    </source>
</evidence>
<proteinExistence type="inferred from homology"/>
<comment type="subcellular location">
    <subcellularLocation>
        <location evidence="2 15">Cytoplasm</location>
        <location evidence="2 15">Cytosol</location>
    </subcellularLocation>
    <subcellularLocation>
        <location evidence="1">Membrane</location>
    </subcellularLocation>
</comment>
<keyword evidence="10 17" id="KW-1133">Transmembrane helix</keyword>
<feature type="compositionally biased region" description="Basic and acidic residues" evidence="16">
    <location>
        <begin position="422"/>
        <end position="445"/>
    </location>
</feature>
<keyword evidence="14" id="KW-0675">Receptor</keyword>
<evidence type="ECO:0000256" key="17">
    <source>
        <dbReference type="SAM" id="Phobius"/>
    </source>
</evidence>
<feature type="domain" description="G-protein coupled receptors family 1 profile" evidence="18">
    <location>
        <begin position="1"/>
        <end position="133"/>
    </location>
</feature>
<keyword evidence="6 14" id="KW-0812">Transmembrane</keyword>
<dbReference type="GO" id="GO:0000828">
    <property type="term" value="F:inositol hexakisphosphate kinase activity"/>
    <property type="evidence" value="ECO:0007669"/>
    <property type="project" value="TreeGrafter"/>
</dbReference>
<dbReference type="InterPro" id="IPR033379">
    <property type="entry name" value="Acid_Pase_AS"/>
</dbReference>
<dbReference type="PANTHER" id="PTHR12750">
    <property type="entry name" value="DIPHOSPHOINOSITOL PENTAKISPHOSPHATE KINASE"/>
    <property type="match status" value="1"/>
</dbReference>
<keyword evidence="8 15" id="KW-0418">Kinase</keyword>
<evidence type="ECO:0000256" key="3">
    <source>
        <dbReference type="ARBA" id="ARBA00005609"/>
    </source>
</evidence>
<evidence type="ECO:0000256" key="4">
    <source>
        <dbReference type="ARBA" id="ARBA00022490"/>
    </source>
</evidence>
<gene>
    <name evidence="19" type="ORF">OVA965_LOCUS5146</name>
    <name evidence="20" type="ORF">TMI583_LOCUS5144</name>
</gene>
<dbReference type="Pfam" id="PF00001">
    <property type="entry name" value="7tm_1"/>
    <property type="match status" value="1"/>
</dbReference>
<dbReference type="SUPFAM" id="SSF53254">
    <property type="entry name" value="Phosphoglycerate mutase-like"/>
    <property type="match status" value="1"/>
</dbReference>
<dbReference type="GO" id="GO:0005524">
    <property type="term" value="F:ATP binding"/>
    <property type="evidence" value="ECO:0007669"/>
    <property type="project" value="UniProtKB-KW"/>
</dbReference>
<comment type="function">
    <text evidence="15">Bifunctional inositol kinase that acts in concert with the IP6K kinases to synthesize the diphosphate group-containing inositol pyrophosphates diphosphoinositol pentakisphosphate, PP-InsP5, and bis-diphosphoinositol tetrakisphosphate, (PP)2-InsP4. PP-InsP5 and (PP)2-InsP4, also respectively called InsP7 and InsP8, may regulate a variety of cellular processes, including apoptosis, vesicle trafficking, cytoskeletal dynamics, and exocytosis. Phosphorylates inositol hexakisphosphate (InsP6).</text>
</comment>
<dbReference type="PRINTS" id="PR00237">
    <property type="entry name" value="GPCRRHODOPSN"/>
</dbReference>
<dbReference type="PROSITE" id="PS50262">
    <property type="entry name" value="G_PROTEIN_RECEP_F1_2"/>
    <property type="match status" value="1"/>
</dbReference>
<evidence type="ECO:0000256" key="15">
    <source>
        <dbReference type="RuleBase" id="RU365032"/>
    </source>
</evidence>
<accession>A0A8S2H5C2</accession>
<dbReference type="EC" id="2.7.4.24" evidence="15"/>
<feature type="transmembrane region" description="Helical" evidence="17">
    <location>
        <begin position="104"/>
        <end position="130"/>
    </location>
</feature>
<comment type="similarity">
    <text evidence="14">Belongs to the G-protein coupled receptor 1 family.</text>
</comment>
<evidence type="ECO:0000313" key="21">
    <source>
        <dbReference type="Proteomes" id="UP000682733"/>
    </source>
</evidence>
<evidence type="ECO:0000256" key="10">
    <source>
        <dbReference type="ARBA" id="ARBA00022989"/>
    </source>
</evidence>
<feature type="region of interest" description="Disordered" evidence="16">
    <location>
        <begin position="413"/>
        <end position="446"/>
    </location>
</feature>
<dbReference type="PANTHER" id="PTHR12750:SF9">
    <property type="entry name" value="INOSITOL HEXAKISPHOSPHATE AND DIPHOSPHOINOSITOL-PENTAKISPHOSPHATE KINASE"/>
    <property type="match status" value="1"/>
</dbReference>
<dbReference type="Pfam" id="PF00328">
    <property type="entry name" value="His_Phos_2"/>
    <property type="match status" value="1"/>
</dbReference>
<dbReference type="GO" id="GO:0032958">
    <property type="term" value="P:inositol phosphate biosynthetic process"/>
    <property type="evidence" value="ECO:0007669"/>
    <property type="project" value="TreeGrafter"/>
</dbReference>
<feature type="compositionally biased region" description="Polar residues" evidence="16">
    <location>
        <begin position="1570"/>
        <end position="1596"/>
    </location>
</feature>
<dbReference type="InterPro" id="IPR017452">
    <property type="entry name" value="GPCR_Rhodpsn_7TM"/>
</dbReference>
<comment type="catalytic activity">
    <reaction evidence="12">
        <text>5-diphospho-1D-myo-inositol 1,2,3,4,6-pentakisphosphate + ATP + H(+) = 1,5-bis(diphospho)-1D-myo-inositol 2,3,4,6-tetrakisphosphate + ADP</text>
        <dbReference type="Rhea" id="RHEA:10276"/>
        <dbReference type="ChEBI" id="CHEBI:15378"/>
        <dbReference type="ChEBI" id="CHEBI:30616"/>
        <dbReference type="ChEBI" id="CHEBI:58628"/>
        <dbReference type="ChEBI" id="CHEBI:77983"/>
        <dbReference type="ChEBI" id="CHEBI:456216"/>
        <dbReference type="EC" id="2.7.4.24"/>
    </reaction>
    <physiologicalReaction direction="left-to-right" evidence="12">
        <dbReference type="Rhea" id="RHEA:10277"/>
    </physiologicalReaction>
</comment>
<protein>
    <recommendedName>
        <fullName evidence="15">Inositol hexakisphosphate and diphosphoinositol-pentakisphosphate kinase</fullName>
        <ecNumber evidence="15">2.7.4.24</ecNumber>
    </recommendedName>
</protein>
<name>A0A8S2H5C2_9BILA</name>
<dbReference type="EMBL" id="CAJOBA010001418">
    <property type="protein sequence ID" value="CAF3594832.1"/>
    <property type="molecule type" value="Genomic_DNA"/>
</dbReference>
<dbReference type="CDD" id="cd07061">
    <property type="entry name" value="HP_HAP_like"/>
    <property type="match status" value="1"/>
</dbReference>
<dbReference type="PROSITE" id="PS00616">
    <property type="entry name" value="HIS_ACID_PHOSPHAT_1"/>
    <property type="match status" value="1"/>
</dbReference>
<dbReference type="GO" id="GO:0033857">
    <property type="term" value="F:5-diphosphoinositol pentakisphosphate 1-kinase activity"/>
    <property type="evidence" value="ECO:0007669"/>
    <property type="project" value="TreeGrafter"/>
</dbReference>
<dbReference type="Proteomes" id="UP000677228">
    <property type="component" value="Unassembled WGS sequence"/>
</dbReference>
<evidence type="ECO:0000256" key="5">
    <source>
        <dbReference type="ARBA" id="ARBA00022679"/>
    </source>
</evidence>
<dbReference type="SUPFAM" id="SSF81321">
    <property type="entry name" value="Family A G protein-coupled receptor-like"/>
    <property type="match status" value="1"/>
</dbReference>
<keyword evidence="4 15" id="KW-0963">Cytoplasm</keyword>
<dbReference type="Proteomes" id="UP000682733">
    <property type="component" value="Unassembled WGS sequence"/>
</dbReference>
<feature type="compositionally biased region" description="Low complexity" evidence="16">
    <location>
        <begin position="1597"/>
        <end position="1629"/>
    </location>
</feature>
<reference evidence="20" key="1">
    <citation type="submission" date="2021-02" db="EMBL/GenBank/DDBJ databases">
        <authorList>
            <person name="Nowell W R."/>
        </authorList>
    </citation>
    <scope>NUCLEOTIDE SEQUENCE</scope>
</reference>
<evidence type="ECO:0000256" key="12">
    <source>
        <dbReference type="ARBA" id="ARBA00033696"/>
    </source>
</evidence>
<evidence type="ECO:0000256" key="11">
    <source>
        <dbReference type="ARBA" id="ARBA00023136"/>
    </source>
</evidence>
<evidence type="ECO:0000256" key="14">
    <source>
        <dbReference type="RuleBase" id="RU000688"/>
    </source>
</evidence>
<keyword evidence="5 15" id="KW-0808">Transferase</keyword>
<dbReference type="InterPro" id="IPR029033">
    <property type="entry name" value="His_PPase_superfam"/>
</dbReference>
<dbReference type="Gene3D" id="1.20.1070.10">
    <property type="entry name" value="Rhodopsin 7-helix transmembrane proteins"/>
    <property type="match status" value="1"/>
</dbReference>
<dbReference type="GO" id="GO:0004930">
    <property type="term" value="F:G protein-coupled receptor activity"/>
    <property type="evidence" value="ECO:0007669"/>
    <property type="project" value="UniProtKB-KW"/>
</dbReference>
<dbReference type="Gene3D" id="3.40.50.1240">
    <property type="entry name" value="Phosphoglycerate mutase-like"/>
    <property type="match status" value="1"/>
</dbReference>
<keyword evidence="7 15" id="KW-0547">Nucleotide-binding</keyword>
<feature type="transmembrane region" description="Helical" evidence="17">
    <location>
        <begin position="66"/>
        <end position="84"/>
    </location>
</feature>
<dbReference type="PROSITE" id="PS00237">
    <property type="entry name" value="G_PROTEIN_RECEP_F1_1"/>
    <property type="match status" value="1"/>
</dbReference>
<feature type="transmembrane region" description="Helical" evidence="17">
    <location>
        <begin position="24"/>
        <end position="45"/>
    </location>
</feature>
<keyword evidence="14" id="KW-0297">G-protein coupled receptor</keyword>
<dbReference type="Gene3D" id="3.30.470.20">
    <property type="entry name" value="ATP-grasp fold, B domain"/>
    <property type="match status" value="1"/>
</dbReference>
<organism evidence="20 21">
    <name type="scientific">Didymodactylos carnosus</name>
    <dbReference type="NCBI Taxonomy" id="1234261"/>
    <lineage>
        <taxon>Eukaryota</taxon>
        <taxon>Metazoa</taxon>
        <taxon>Spiralia</taxon>
        <taxon>Gnathifera</taxon>
        <taxon>Rotifera</taxon>
        <taxon>Eurotatoria</taxon>
        <taxon>Bdelloidea</taxon>
        <taxon>Philodinida</taxon>
        <taxon>Philodinidae</taxon>
        <taxon>Didymodactylos</taxon>
    </lineage>
</organism>
<sequence>MVMPWMTVFSMHNKWPFDYRFCHIWMSVDFTCSTASFLTLASMALDRYWALGRPYNHLRNRSRSTVLIFIFLSWLVPLGVWPFSVFVSQRFSDKRECAHPAPAFIILILCTFFYYIPLIFMLVCYSRIIVNIKCIEIMIKGAWGTIKFNPDGGTSLTATPSNNDTKRHRGRSIIETWNMSSTVKNGHNKSISPPRSSIHSLLTSSIRSRSERRGILNIQDHAHNKNNTSNNSEQIPFIVRGFTSYRYHMGAKNRHKLKNSDKTRMSNVRRATTVEQTLSSPNHTNTQITPATSLIMIKAIHNENNTRRCSNSLTTTVIKQRRKSSNGASTQAKFTGNTRTLYQSNVSELKADDDRGNGMICVNGHSHTDSYHSRINSRTSSLPLPDCLCYCQKHPPLRSRRHMTVTATTDHEYVGSATSRSEQSHSHSHSSDYSEHSSSIDDKEHGRLRRNCVAQRIPSRPSTSFNSSRYSSRAIANFMTERQKARLRRNQKASRMLGILLVVFLNAGVETERQFKEMNQIADDTDESLKKALEHTTIRGEQLQELNYRSEELLNKNVNLRFGISNYRKNKERDLLWRRFKYWAIGLTTIGGIILIFVLSIVLKNKKSTHISQSQTIPIEQSPSSSSIAKQITDTSLLKEDFAFNTAIITQTSATGATPSRKKLYVQRNTRILVLEKRYQEHKLTLNEFHDRIMNNNDSQVFEPEEDENDELTEEWEYEDKRLITVGICAMSKKVKAKPMEEILNRIEQFEFIKISVFPDPSTAVSSGLNSSEQDDQIEINGEVFHKPFVEKPVSAENHEVYIYFPAAVGGGSQRLFRKIGSRSSVYTVENSVRTDGSYVYEEFMPTDVKVYTVGPEYAHAEARKSPALDGKVERDEFGKEVRYPVMLRADEKLIAMKICLAFKQTVCGFDLLRANGKSYVCDVNGFSFVKNAVKYYDDCASILGHMIIREFSPALSIPYALSFQPEDAPFVPTVFGTRMELRCVIAVIRHGDRTPKQKMKMAVLHPLFFQLFEKYKGHKTGQLKLKRPGQLQEVLDITRTLVKELDEKNIEKFPNLPETKPKLLQLKMVLEMYGHFSGINRKIQLKYQQKKVGVSPKKSSSEDELGDVPTQPSLLLIIKWGGQLTAAGKSQAEKLGEAFRRMYPGGQGVVGDRPDVGLLRLHSTFRHDLKIYASDEGRVQMTAAAFTKGLLALDGELPPILVQMVKSANTNGLLDNDADSKKEQTRVKETLHDLLAKDRDFTKEDYDLIAPSRSRSLAASMAFIKNPVKLCRKVYEYIHEMTLLIRSKLLKCDGEVLYHSETFELVLRRWHKLEKDFYNAHKDRFNINKIPDIYDCIKYDLLHNKNALQFVHAEDLYVCVKALADIVVPQEYGITIEEKLNIARGIVTPLLRKIRTDLQRNLTGYWEEEEHIFQLDRRYLNQDDNDMNTHSNSKGIQTPGRHVRTRLYFTSESHVHSLLNMIRYGGLIDVGSDEQWKRSMDYLDTVSELNYLTQIVIMLYEDPSEDNTSERRFHVELHFSPGAFACFDSPADPHMLNVNVIGGCDTLRGTVLPKSTRQAAHSPPRRQDNTSVTTNGITGQQHPVISITSPTDIPVSTSPPSTLKLTPSPTRTNSKILKQRSLSSKSLSRMNISDKDTLKNEPNSTTQPVHIDKVTKYLGNVIKPRSLEDNTTNDSNLQQVPLTVHTPLKKETTLSHYNTIHGSSPENHNYPYIPVTSLFSTRVISGAKSTPDLNKILERKQAGIVCPYVQYVIPLETLNTNLNYKILDAFIEKITDPGGRFLQQIIVKNTDEEYQTNSTRFTVENVIRRDNVSEQSPHPFRFTKLTQFPISTIKESPHELNE</sequence>
<comment type="similarity">
    <text evidence="3 15">Belongs to the histidine acid phosphatase family. VIP1 subfamily.</text>
</comment>
<comment type="caution">
    <text evidence="20">The sequence shown here is derived from an EMBL/GenBank/DDBJ whole genome shotgun (WGS) entry which is preliminary data.</text>
</comment>
<evidence type="ECO:0000256" key="8">
    <source>
        <dbReference type="ARBA" id="ARBA00022777"/>
    </source>
</evidence>
<dbReference type="EMBL" id="CAJNOK010001418">
    <property type="protein sequence ID" value="CAF0810998.1"/>
    <property type="molecule type" value="Genomic_DNA"/>
</dbReference>
<evidence type="ECO:0000256" key="9">
    <source>
        <dbReference type="ARBA" id="ARBA00022840"/>
    </source>
</evidence>
<dbReference type="InterPro" id="IPR000560">
    <property type="entry name" value="His_Pase_clade-2"/>
</dbReference>
<dbReference type="GO" id="GO:0016020">
    <property type="term" value="C:membrane"/>
    <property type="evidence" value="ECO:0007669"/>
    <property type="project" value="UniProtKB-SubCell"/>
</dbReference>
<evidence type="ECO:0000313" key="19">
    <source>
        <dbReference type="EMBL" id="CAF0810998.1"/>
    </source>
</evidence>
<keyword evidence="11 17" id="KW-0472">Membrane</keyword>
<dbReference type="FunFam" id="3.30.470.20:FF:000003">
    <property type="entry name" value="Inositol hexakisphosphate and diphosphoinositol-pentakisphosphate kinase"/>
    <property type="match status" value="1"/>
</dbReference>
<evidence type="ECO:0000256" key="1">
    <source>
        <dbReference type="ARBA" id="ARBA00004370"/>
    </source>
</evidence>
<comment type="catalytic activity">
    <reaction evidence="13">
        <text>1D-myo-inositol hexakisphosphate + ATP = 1-diphospho-1D-myo-inositol 2,3,4,5,6-pentakisphosphate + ADP</text>
        <dbReference type="Rhea" id="RHEA:37459"/>
        <dbReference type="ChEBI" id="CHEBI:30616"/>
        <dbReference type="ChEBI" id="CHEBI:58130"/>
        <dbReference type="ChEBI" id="CHEBI:74946"/>
        <dbReference type="ChEBI" id="CHEBI:456216"/>
        <dbReference type="EC" id="2.7.4.24"/>
    </reaction>
    <physiologicalReaction direction="left-to-right" evidence="13">
        <dbReference type="Rhea" id="RHEA:37460"/>
    </physiologicalReaction>
</comment>
<feature type="transmembrane region" description="Helical" evidence="17">
    <location>
        <begin position="582"/>
        <end position="603"/>
    </location>
</feature>
<evidence type="ECO:0000256" key="13">
    <source>
        <dbReference type="ARBA" id="ARBA00034629"/>
    </source>
</evidence>
<evidence type="ECO:0000256" key="2">
    <source>
        <dbReference type="ARBA" id="ARBA00004514"/>
    </source>
</evidence>
<evidence type="ECO:0000313" key="20">
    <source>
        <dbReference type="EMBL" id="CAF3594832.1"/>
    </source>
</evidence>
<evidence type="ECO:0000256" key="7">
    <source>
        <dbReference type="ARBA" id="ARBA00022741"/>
    </source>
</evidence>
<keyword evidence="9 15" id="KW-0067">ATP-binding</keyword>
<dbReference type="GO" id="GO:0005829">
    <property type="term" value="C:cytosol"/>
    <property type="evidence" value="ECO:0007669"/>
    <property type="project" value="UniProtKB-SubCell"/>
</dbReference>
<evidence type="ECO:0000259" key="18">
    <source>
        <dbReference type="PROSITE" id="PS50262"/>
    </source>
</evidence>
<feature type="region of interest" description="Disordered" evidence="16">
    <location>
        <begin position="1556"/>
        <end position="1631"/>
    </location>
</feature>
<evidence type="ECO:0000256" key="6">
    <source>
        <dbReference type="ARBA" id="ARBA00022692"/>
    </source>
</evidence>